<name>A0ABT7YQW0_9ACTN</name>
<evidence type="ECO:0000256" key="1">
    <source>
        <dbReference type="SAM" id="MobiDB-lite"/>
    </source>
</evidence>
<feature type="compositionally biased region" description="Polar residues" evidence="1">
    <location>
        <begin position="41"/>
        <end position="51"/>
    </location>
</feature>
<evidence type="ECO:0000313" key="4">
    <source>
        <dbReference type="Proteomes" id="UP001171902"/>
    </source>
</evidence>
<keyword evidence="2" id="KW-1133">Transmembrane helix</keyword>
<feature type="region of interest" description="Disordered" evidence="1">
    <location>
        <begin position="123"/>
        <end position="175"/>
    </location>
</feature>
<keyword evidence="4" id="KW-1185">Reference proteome</keyword>
<feature type="transmembrane region" description="Helical" evidence="2">
    <location>
        <begin position="93"/>
        <end position="114"/>
    </location>
</feature>
<reference evidence="3" key="1">
    <citation type="submission" date="2023-06" db="EMBL/GenBank/DDBJ databases">
        <title>Gycomyces niveus sp.nov., a novel actinomycete isolated from soil in Shouguang.</title>
        <authorList>
            <person name="Yang X."/>
            <person name="Zhao J."/>
        </authorList>
    </citation>
    <scope>NUCLEOTIDE SEQUENCE</scope>
    <source>
        <strain evidence="3">NEAU C2</strain>
    </source>
</reference>
<feature type="compositionally biased region" description="Acidic residues" evidence="1">
    <location>
        <begin position="141"/>
        <end position="158"/>
    </location>
</feature>
<evidence type="ECO:0000313" key="3">
    <source>
        <dbReference type="EMBL" id="MDN3240784.1"/>
    </source>
</evidence>
<sequence>MTYPPQDPAGQPGGQYGPSQPGAQPPAGGYAPGQVGGDAYATSQYSAQPQYPGQPDPHAQYPQYDPAAGQQLPYQQYGAPPVQPNTKSGASTAFLVIGVVLLMALGALGGYFLLGNDDDEGSITAGDDSATADNTPGGGDGEIESESEGEGEGGEEPEAPAGPSGTHLEVPALGSVTPIPGEGWGPYFGPGEAYGLLDDAEGYFLPHGNEWISFFGVGVYNGAVAPYDATDLNASAAAAAETWLADGFDTVTGYQMSEIVYTEVEVDGRPGVLAEWRNSWTESPDTEDLFEDTAIVVVDVDGVNGFIGLASVSESAESLYGPAVEALLATDFDADTA</sequence>
<feature type="region of interest" description="Disordered" evidence="1">
    <location>
        <begin position="1"/>
        <end position="66"/>
    </location>
</feature>
<protein>
    <submittedName>
        <fullName evidence="3">Uncharacterized protein</fullName>
    </submittedName>
</protein>
<dbReference type="Proteomes" id="UP001171902">
    <property type="component" value="Unassembled WGS sequence"/>
</dbReference>
<dbReference type="RefSeq" id="WP_289957699.1">
    <property type="nucleotide sequence ID" value="NZ_JAUEMJ010000003.1"/>
</dbReference>
<keyword evidence="2" id="KW-0812">Transmembrane</keyword>
<accession>A0ABT7YQW0</accession>
<comment type="caution">
    <text evidence="3">The sequence shown here is derived from an EMBL/GenBank/DDBJ whole genome shotgun (WGS) entry which is preliminary data.</text>
</comment>
<evidence type="ECO:0000256" key="2">
    <source>
        <dbReference type="SAM" id="Phobius"/>
    </source>
</evidence>
<dbReference type="EMBL" id="JAUEMJ010000003">
    <property type="protein sequence ID" value="MDN3240784.1"/>
    <property type="molecule type" value="Genomic_DNA"/>
</dbReference>
<organism evidence="3 4">
    <name type="scientific">Glycomyces tritici</name>
    <dbReference type="NCBI Taxonomy" id="2665176"/>
    <lineage>
        <taxon>Bacteria</taxon>
        <taxon>Bacillati</taxon>
        <taxon>Actinomycetota</taxon>
        <taxon>Actinomycetes</taxon>
        <taxon>Glycomycetales</taxon>
        <taxon>Glycomycetaceae</taxon>
        <taxon>Glycomyces</taxon>
    </lineage>
</organism>
<proteinExistence type="predicted"/>
<gene>
    <name evidence="3" type="ORF">QWI33_13695</name>
</gene>
<keyword evidence="2" id="KW-0472">Membrane</keyword>
<feature type="compositionally biased region" description="Low complexity" evidence="1">
    <location>
        <begin position="17"/>
        <end position="29"/>
    </location>
</feature>